<reference evidence="2 3" key="1">
    <citation type="submission" date="2016-10" db="EMBL/GenBank/DDBJ databases">
        <title>Draft genome sequence of Coniochaeta ligniaria NRRL30616, a lignocellulolytic fungus for bioabatement of inhibitors in plant biomass hydrolysates.</title>
        <authorList>
            <consortium name="DOE Joint Genome Institute"/>
            <person name="Jimenez D.J."/>
            <person name="Hector R.E."/>
            <person name="Riley R."/>
            <person name="Sun H."/>
            <person name="Grigoriev I.V."/>
            <person name="Van Elsas J.D."/>
            <person name="Nichols N.N."/>
        </authorList>
    </citation>
    <scope>NUCLEOTIDE SEQUENCE [LARGE SCALE GENOMIC DNA]</scope>
    <source>
        <strain evidence="2 3">NRRL 30616</strain>
    </source>
</reference>
<dbReference type="AlphaFoldDB" id="A0A1J7I3H2"/>
<proteinExistence type="predicted"/>
<feature type="region of interest" description="Disordered" evidence="1">
    <location>
        <begin position="157"/>
        <end position="186"/>
    </location>
</feature>
<keyword evidence="3" id="KW-1185">Reference proteome</keyword>
<gene>
    <name evidence="2" type="ORF">CONLIGDRAFT_687797</name>
</gene>
<evidence type="ECO:0000313" key="2">
    <source>
        <dbReference type="EMBL" id="OIW22175.1"/>
    </source>
</evidence>
<accession>A0A1J7I3H2</accession>
<organism evidence="2 3">
    <name type="scientific">Coniochaeta ligniaria NRRL 30616</name>
    <dbReference type="NCBI Taxonomy" id="1408157"/>
    <lineage>
        <taxon>Eukaryota</taxon>
        <taxon>Fungi</taxon>
        <taxon>Dikarya</taxon>
        <taxon>Ascomycota</taxon>
        <taxon>Pezizomycotina</taxon>
        <taxon>Sordariomycetes</taxon>
        <taxon>Sordariomycetidae</taxon>
        <taxon>Coniochaetales</taxon>
        <taxon>Coniochaetaceae</taxon>
        <taxon>Coniochaeta</taxon>
    </lineage>
</organism>
<dbReference type="EMBL" id="KV875143">
    <property type="protein sequence ID" value="OIW22175.1"/>
    <property type="molecule type" value="Genomic_DNA"/>
</dbReference>
<name>A0A1J7I3H2_9PEZI</name>
<dbReference type="Proteomes" id="UP000182658">
    <property type="component" value="Unassembled WGS sequence"/>
</dbReference>
<protein>
    <submittedName>
        <fullName evidence="2">Uncharacterized protein</fullName>
    </submittedName>
</protein>
<dbReference type="InParanoid" id="A0A1J7I3H2"/>
<sequence length="208" mass="23586">MSHLPSPTQIPRPHRWNLAPASIRDLLAEHDWAVQPRTATGKYHHDVFAEEEHNTFTEESRTCYPAPRQVSERFRHRQVLCSLGTSHPTLTNCVLYKESFSPVPHKAVHQIIEKAGQKIVSNKTLNDSALGSSERDATYSRVEGLVSDLRKKTQQLKDMANDVAAGRKGGGEEEEDNGGRKWRREKLEYVETATRKRLEHAKGLELEG</sequence>
<evidence type="ECO:0000313" key="3">
    <source>
        <dbReference type="Proteomes" id="UP000182658"/>
    </source>
</evidence>
<evidence type="ECO:0000256" key="1">
    <source>
        <dbReference type="SAM" id="MobiDB-lite"/>
    </source>
</evidence>